<keyword evidence="5" id="KW-0812">Transmembrane</keyword>
<keyword evidence="8" id="KW-1185">Reference proteome</keyword>
<evidence type="ECO:0000256" key="3">
    <source>
        <dbReference type="ARBA" id="ARBA00023163"/>
    </source>
</evidence>
<evidence type="ECO:0000256" key="2">
    <source>
        <dbReference type="ARBA" id="ARBA00023125"/>
    </source>
</evidence>
<gene>
    <name evidence="7" type="ORF">LX97_03194</name>
</gene>
<name>A0ABX5PV05_9FLAO</name>
<sequence length="177" mass="20056">MSWFDYSRLFTLINTFVNINLFTFVTMVNSAEFSKRLQKIMDQHDLNASSFAERIHVGRSSISHIISGRNKPSLDFVINTVKEFPEVDLYWLLNGKGTYPKSEEKKASAPSSGSTSENVENTPPSKELVKNKAEDSNDLFSPVQTENTISKTESIKGKNIQKVILLYDDGSFEYFIP</sequence>
<feature type="domain" description="HTH cro/C1-type" evidence="6">
    <location>
        <begin position="37"/>
        <end position="92"/>
    </location>
</feature>
<dbReference type="PANTHER" id="PTHR40661">
    <property type="match status" value="1"/>
</dbReference>
<keyword evidence="1" id="KW-0805">Transcription regulation</keyword>
<dbReference type="SMART" id="SM00530">
    <property type="entry name" value="HTH_XRE"/>
    <property type="match status" value="1"/>
</dbReference>
<dbReference type="EMBL" id="QKZR01000007">
    <property type="protein sequence ID" value="PZX37172.1"/>
    <property type="molecule type" value="Genomic_DNA"/>
</dbReference>
<organism evidence="7 8">
    <name type="scientific">Nonlabens dokdonensis</name>
    <dbReference type="NCBI Taxonomy" id="328515"/>
    <lineage>
        <taxon>Bacteria</taxon>
        <taxon>Pseudomonadati</taxon>
        <taxon>Bacteroidota</taxon>
        <taxon>Flavobacteriia</taxon>
        <taxon>Flavobacteriales</taxon>
        <taxon>Flavobacteriaceae</taxon>
        <taxon>Nonlabens</taxon>
    </lineage>
</organism>
<evidence type="ECO:0000259" key="6">
    <source>
        <dbReference type="PROSITE" id="PS50943"/>
    </source>
</evidence>
<keyword evidence="5" id="KW-1133">Transmembrane helix</keyword>
<evidence type="ECO:0000313" key="8">
    <source>
        <dbReference type="Proteomes" id="UP000248584"/>
    </source>
</evidence>
<reference evidence="7 8" key="1">
    <citation type="submission" date="2018-06" db="EMBL/GenBank/DDBJ databases">
        <title>Genomic Encyclopedia of Archaeal and Bacterial Type Strains, Phase II (KMG-II): from individual species to whole genera.</title>
        <authorList>
            <person name="Goeker M."/>
        </authorList>
    </citation>
    <scope>NUCLEOTIDE SEQUENCE [LARGE SCALE GENOMIC DNA]</scope>
    <source>
        <strain evidence="7 8">DSM 17205</strain>
    </source>
</reference>
<evidence type="ECO:0000256" key="1">
    <source>
        <dbReference type="ARBA" id="ARBA00023015"/>
    </source>
</evidence>
<dbReference type="CDD" id="cd00093">
    <property type="entry name" value="HTH_XRE"/>
    <property type="match status" value="1"/>
</dbReference>
<dbReference type="SUPFAM" id="SSF47413">
    <property type="entry name" value="lambda repressor-like DNA-binding domains"/>
    <property type="match status" value="1"/>
</dbReference>
<dbReference type="PANTHER" id="PTHR40661:SF3">
    <property type="entry name" value="FELS-1 PROPHAGE TRANSCRIPTIONAL REGULATOR"/>
    <property type="match status" value="1"/>
</dbReference>
<dbReference type="Pfam" id="PF01381">
    <property type="entry name" value="HTH_3"/>
    <property type="match status" value="1"/>
</dbReference>
<keyword evidence="5" id="KW-0472">Membrane</keyword>
<feature type="region of interest" description="Disordered" evidence="4">
    <location>
        <begin position="100"/>
        <end position="145"/>
    </location>
</feature>
<dbReference type="Proteomes" id="UP000248584">
    <property type="component" value="Unassembled WGS sequence"/>
</dbReference>
<dbReference type="InterPro" id="IPR010982">
    <property type="entry name" value="Lambda_DNA-bd_dom_sf"/>
</dbReference>
<proteinExistence type="predicted"/>
<feature type="compositionally biased region" description="Polar residues" evidence="4">
    <location>
        <begin position="113"/>
        <end position="124"/>
    </location>
</feature>
<keyword evidence="2" id="KW-0238">DNA-binding</keyword>
<dbReference type="PROSITE" id="PS50943">
    <property type="entry name" value="HTH_CROC1"/>
    <property type="match status" value="1"/>
</dbReference>
<accession>A0ABX5PV05</accession>
<keyword evidence="3" id="KW-0804">Transcription</keyword>
<protein>
    <submittedName>
        <fullName evidence="7">Helix-turn-helix protein</fullName>
    </submittedName>
</protein>
<evidence type="ECO:0000256" key="4">
    <source>
        <dbReference type="SAM" id="MobiDB-lite"/>
    </source>
</evidence>
<dbReference type="InterPro" id="IPR001387">
    <property type="entry name" value="Cro/C1-type_HTH"/>
</dbReference>
<comment type="caution">
    <text evidence="7">The sequence shown here is derived from an EMBL/GenBank/DDBJ whole genome shotgun (WGS) entry which is preliminary data.</text>
</comment>
<evidence type="ECO:0000313" key="7">
    <source>
        <dbReference type="EMBL" id="PZX37172.1"/>
    </source>
</evidence>
<dbReference type="Gene3D" id="1.10.260.40">
    <property type="entry name" value="lambda repressor-like DNA-binding domains"/>
    <property type="match status" value="1"/>
</dbReference>
<evidence type="ECO:0000256" key="5">
    <source>
        <dbReference type="SAM" id="Phobius"/>
    </source>
</evidence>
<feature type="transmembrane region" description="Helical" evidence="5">
    <location>
        <begin position="12"/>
        <end position="31"/>
    </location>
</feature>